<evidence type="ECO:0000313" key="3">
    <source>
        <dbReference type="Proteomes" id="UP001431783"/>
    </source>
</evidence>
<feature type="compositionally biased region" description="Basic and acidic residues" evidence="1">
    <location>
        <begin position="58"/>
        <end position="100"/>
    </location>
</feature>
<protein>
    <submittedName>
        <fullName evidence="2">Uncharacterized protein</fullName>
    </submittedName>
</protein>
<comment type="caution">
    <text evidence="2">The sequence shown here is derived from an EMBL/GenBank/DDBJ whole genome shotgun (WGS) entry which is preliminary data.</text>
</comment>
<feature type="region of interest" description="Disordered" evidence="1">
    <location>
        <begin position="34"/>
        <end position="100"/>
    </location>
</feature>
<evidence type="ECO:0000256" key="1">
    <source>
        <dbReference type="SAM" id="MobiDB-lite"/>
    </source>
</evidence>
<organism evidence="2 3">
    <name type="scientific">Henosepilachna vigintioctopunctata</name>
    <dbReference type="NCBI Taxonomy" id="420089"/>
    <lineage>
        <taxon>Eukaryota</taxon>
        <taxon>Metazoa</taxon>
        <taxon>Ecdysozoa</taxon>
        <taxon>Arthropoda</taxon>
        <taxon>Hexapoda</taxon>
        <taxon>Insecta</taxon>
        <taxon>Pterygota</taxon>
        <taxon>Neoptera</taxon>
        <taxon>Endopterygota</taxon>
        <taxon>Coleoptera</taxon>
        <taxon>Polyphaga</taxon>
        <taxon>Cucujiformia</taxon>
        <taxon>Coccinelloidea</taxon>
        <taxon>Coccinellidae</taxon>
        <taxon>Epilachninae</taxon>
        <taxon>Epilachnini</taxon>
        <taxon>Henosepilachna</taxon>
    </lineage>
</organism>
<proteinExistence type="predicted"/>
<keyword evidence="3" id="KW-1185">Reference proteome</keyword>
<accession>A0AAW1VD64</accession>
<dbReference type="Proteomes" id="UP001431783">
    <property type="component" value="Unassembled WGS sequence"/>
</dbReference>
<dbReference type="EMBL" id="JARQZJ010000129">
    <property type="protein sequence ID" value="KAK9891645.1"/>
    <property type="molecule type" value="Genomic_DNA"/>
</dbReference>
<dbReference type="AlphaFoldDB" id="A0AAW1VD64"/>
<gene>
    <name evidence="2" type="ORF">WA026_015611</name>
</gene>
<reference evidence="2 3" key="1">
    <citation type="submission" date="2023-03" db="EMBL/GenBank/DDBJ databases">
        <title>Genome insight into feeding habits of ladybird beetles.</title>
        <authorList>
            <person name="Li H.-S."/>
            <person name="Huang Y.-H."/>
            <person name="Pang H."/>
        </authorList>
    </citation>
    <scope>NUCLEOTIDE SEQUENCE [LARGE SCALE GENOMIC DNA]</scope>
    <source>
        <strain evidence="2">SYSU_2023b</strain>
        <tissue evidence="2">Whole body</tissue>
    </source>
</reference>
<name>A0AAW1VD64_9CUCU</name>
<evidence type="ECO:0000313" key="2">
    <source>
        <dbReference type="EMBL" id="KAK9891645.1"/>
    </source>
</evidence>
<sequence>MNAKKEAWKALRSDYCGALGKQVTVAHKSIEQLGTSLGPPVHQPTSDDIKESLPNTETEWKPNKNGEPKSQETKKPMNTKSDADHQKNKIKKSEKICVES</sequence>